<dbReference type="RefSeq" id="WP_073493010.1">
    <property type="nucleotide sequence ID" value="NZ_MPOH02000019.1"/>
</dbReference>
<proteinExistence type="predicted"/>
<reference evidence="2 3" key="2">
    <citation type="submission" date="2017-02" db="EMBL/GenBank/DDBJ databases">
        <title>Draft genome sequence of Streptomyces phaeoluteigriseus type strain DSM41896.</title>
        <authorList>
            <person name="Salih T.S."/>
            <person name="Algora Gallardo L."/>
            <person name="Melo Santos T."/>
            <person name="Filgueira Martinez S."/>
            <person name="Herron P.R."/>
        </authorList>
    </citation>
    <scope>NUCLEOTIDE SEQUENCE [LARGE SCALE GENOMIC DNA]</scope>
    <source>
        <strain evidence="2 3">DSM 41896</strain>
    </source>
</reference>
<dbReference type="Proteomes" id="UP000184286">
    <property type="component" value="Unassembled WGS sequence"/>
</dbReference>
<evidence type="ECO:0000256" key="1">
    <source>
        <dbReference type="SAM" id="Coils"/>
    </source>
</evidence>
<organism evidence="2 3">
    <name type="scientific">Streptomyces phaeoluteigriseus</name>
    <dbReference type="NCBI Taxonomy" id="114686"/>
    <lineage>
        <taxon>Bacteria</taxon>
        <taxon>Bacillati</taxon>
        <taxon>Actinomycetota</taxon>
        <taxon>Actinomycetes</taxon>
        <taxon>Kitasatosporales</taxon>
        <taxon>Streptomycetaceae</taxon>
        <taxon>Streptomyces</taxon>
        <taxon>Streptomyces aurantiacus group</taxon>
    </lineage>
</organism>
<feature type="coiled-coil region" evidence="1">
    <location>
        <begin position="5"/>
        <end position="58"/>
    </location>
</feature>
<accession>A0A1V6MJW1</accession>
<evidence type="ECO:0000313" key="2">
    <source>
        <dbReference type="EMBL" id="OQD52734.1"/>
    </source>
</evidence>
<dbReference type="AlphaFoldDB" id="A0A1V6MJW1"/>
<dbReference type="EMBL" id="MPOH02000019">
    <property type="protein sequence ID" value="OQD52734.1"/>
    <property type="molecule type" value="Genomic_DNA"/>
</dbReference>
<name>A0A1V6MJW1_9ACTN</name>
<evidence type="ECO:0000313" key="3">
    <source>
        <dbReference type="Proteomes" id="UP000184286"/>
    </source>
</evidence>
<sequence length="249" mass="26420">MPRDLATAQAELDTARATLATLQEQVRDGSPDVTPQQLADQRELIAFAELRVEAAQRTETRIRDEERAALGAAAKRAAVQLIEGDGMDAVAAAERAAVDALAHLASVAYARNARIAEVGTMVVRLDGDLEVAGAGKAPGNTRRYGIWGDRGHVVVQGVGSVSLLDVGALTTTAVVAGLGVDPVGRDAQTRHMTTFHGLRDQVVHGLLEAYPQLAEVLHVTPEEFAAADERGRYLLTLQGRRPVAQEVPA</sequence>
<gene>
    <name evidence="2" type="ORF">BM536_031995</name>
</gene>
<dbReference type="STRING" id="114686.BM536_031995"/>
<protein>
    <submittedName>
        <fullName evidence="2">Uncharacterized protein</fullName>
    </submittedName>
</protein>
<reference evidence="3" key="1">
    <citation type="submission" date="2016-11" db="EMBL/GenBank/DDBJ databases">
        <authorList>
            <person name="Schniete J.K."/>
            <person name="Salih T."/>
            <person name="Algora Gallardo L."/>
            <person name="Martinez Fernandez S."/>
            <person name="Herron P.R."/>
        </authorList>
    </citation>
    <scope>NUCLEOTIDE SEQUENCE [LARGE SCALE GENOMIC DNA]</scope>
    <source>
        <strain evidence="3">DSM 41896</strain>
    </source>
</reference>
<keyword evidence="1" id="KW-0175">Coiled coil</keyword>
<comment type="caution">
    <text evidence="2">The sequence shown here is derived from an EMBL/GenBank/DDBJ whole genome shotgun (WGS) entry which is preliminary data.</text>
</comment>